<dbReference type="AlphaFoldDB" id="A0ABD7RJU3"/>
<organism evidence="1 2">
    <name type="scientific">Bacillus cereus</name>
    <dbReference type="NCBI Taxonomy" id="1396"/>
    <lineage>
        <taxon>Bacteria</taxon>
        <taxon>Bacillati</taxon>
        <taxon>Bacillota</taxon>
        <taxon>Bacilli</taxon>
        <taxon>Bacillales</taxon>
        <taxon>Bacillaceae</taxon>
        <taxon>Bacillus</taxon>
        <taxon>Bacillus cereus group</taxon>
    </lineage>
</organism>
<name>A0ABD7RJU3_BACCE</name>
<proteinExistence type="predicted"/>
<gene>
    <name evidence="1" type="ORF">FHG65_08770</name>
</gene>
<evidence type="ECO:0000313" key="1">
    <source>
        <dbReference type="EMBL" id="TNC01025.1"/>
    </source>
</evidence>
<dbReference type="EMBL" id="VDDR01000003">
    <property type="protein sequence ID" value="TNC01025.1"/>
    <property type="molecule type" value="Genomic_DNA"/>
</dbReference>
<protein>
    <submittedName>
        <fullName evidence="1">Uncharacterized protein</fullName>
    </submittedName>
</protein>
<accession>A0ABD7RJU3</accession>
<evidence type="ECO:0000313" key="2">
    <source>
        <dbReference type="Proteomes" id="UP000309400"/>
    </source>
</evidence>
<sequence>MENDTKLTKREKWGLTIKTAVQAIPYVGGPLSTAIFDVQNERKIKKLENYLNSLHTEFEDYKEGHFIPKDEEEFAALVENIFEQVKVEHKKEKIDYLRNFFKSAVKFDSAGLYDRQQSFLKALSEMDIIQCQILQIMYDEDRKVLQGIFSEIATETEFDPYELVGAANRLANLGFLKTYYKDVDFTNDELELSLNKTIEISSLGKQFTEFCLKDQ</sequence>
<dbReference type="Proteomes" id="UP000309400">
    <property type="component" value="Unassembled WGS sequence"/>
</dbReference>
<comment type="caution">
    <text evidence="1">The sequence shown here is derived from an EMBL/GenBank/DDBJ whole genome shotgun (WGS) entry which is preliminary data.</text>
</comment>
<reference evidence="1 2" key="1">
    <citation type="submission" date="2019-06" db="EMBL/GenBank/DDBJ databases">
        <title>Biocontrol Bacillus strains from Vietnam.</title>
        <authorList>
            <person name="Borriss R."/>
            <person name="Lasch P."/>
            <person name="Thanh Tam L.T."/>
        </authorList>
    </citation>
    <scope>NUCLEOTIDE SEQUENCE [LARGE SCALE GENOMIC DNA]</scope>
    <source>
        <strain evidence="1 2">A8</strain>
    </source>
</reference>
<dbReference type="RefSeq" id="WP_139019794.1">
    <property type="nucleotide sequence ID" value="NZ_JARPPZ010000010.1"/>
</dbReference>